<reference evidence="1" key="1">
    <citation type="submission" date="2014-09" db="EMBL/GenBank/DDBJ databases">
        <authorList>
            <person name="Magalhaes I.L.F."/>
            <person name="Oliveira U."/>
            <person name="Santos F.R."/>
            <person name="Vidigal T.H.D.A."/>
            <person name="Brescovit A.D."/>
            <person name="Santos A.J."/>
        </authorList>
    </citation>
    <scope>NUCLEOTIDE SEQUENCE</scope>
    <source>
        <tissue evidence="1">Shoot tissue taken approximately 20 cm above the soil surface</tissue>
    </source>
</reference>
<proteinExistence type="predicted"/>
<accession>A0A0A9HEU4</accession>
<dbReference type="EMBL" id="GBRH01166468">
    <property type="protein sequence ID" value="JAE31428.1"/>
    <property type="molecule type" value="Transcribed_RNA"/>
</dbReference>
<evidence type="ECO:0000313" key="1">
    <source>
        <dbReference type="EMBL" id="JAE31428.1"/>
    </source>
</evidence>
<name>A0A0A9HEU4_ARUDO</name>
<reference evidence="1" key="2">
    <citation type="journal article" date="2015" name="Data Brief">
        <title>Shoot transcriptome of the giant reed, Arundo donax.</title>
        <authorList>
            <person name="Barrero R.A."/>
            <person name="Guerrero F.D."/>
            <person name="Moolhuijzen P."/>
            <person name="Goolsby J.A."/>
            <person name="Tidwell J."/>
            <person name="Bellgard S.E."/>
            <person name="Bellgard M.I."/>
        </authorList>
    </citation>
    <scope>NUCLEOTIDE SEQUENCE</scope>
    <source>
        <tissue evidence="1">Shoot tissue taken approximately 20 cm above the soil surface</tissue>
    </source>
</reference>
<dbReference type="AlphaFoldDB" id="A0A0A9HEU4"/>
<sequence>MQLTNISREFSLEFQILNSR</sequence>
<protein>
    <submittedName>
        <fullName evidence="1">Uncharacterized protein</fullName>
    </submittedName>
</protein>
<organism evidence="1">
    <name type="scientific">Arundo donax</name>
    <name type="common">Giant reed</name>
    <name type="synonym">Donax arundinaceus</name>
    <dbReference type="NCBI Taxonomy" id="35708"/>
    <lineage>
        <taxon>Eukaryota</taxon>
        <taxon>Viridiplantae</taxon>
        <taxon>Streptophyta</taxon>
        <taxon>Embryophyta</taxon>
        <taxon>Tracheophyta</taxon>
        <taxon>Spermatophyta</taxon>
        <taxon>Magnoliopsida</taxon>
        <taxon>Liliopsida</taxon>
        <taxon>Poales</taxon>
        <taxon>Poaceae</taxon>
        <taxon>PACMAD clade</taxon>
        <taxon>Arundinoideae</taxon>
        <taxon>Arundineae</taxon>
        <taxon>Arundo</taxon>
    </lineage>
</organism>